<protein>
    <recommendedName>
        <fullName evidence="1">YdhG-like domain-containing protein</fullName>
    </recommendedName>
</protein>
<evidence type="ECO:0000313" key="3">
    <source>
        <dbReference type="Proteomes" id="UP000072189"/>
    </source>
</evidence>
<proteinExistence type="predicted"/>
<name>A0A147F4M3_MICTE</name>
<dbReference type="Proteomes" id="UP000072189">
    <property type="component" value="Unassembled WGS sequence"/>
</dbReference>
<dbReference type="PATRIC" id="fig|2033.7.peg.3741"/>
<dbReference type="SUPFAM" id="SSF159888">
    <property type="entry name" value="YdhG-like"/>
    <property type="match status" value="1"/>
</dbReference>
<dbReference type="Pfam" id="PF08818">
    <property type="entry name" value="DUF1801"/>
    <property type="match status" value="1"/>
</dbReference>
<gene>
    <name evidence="2" type="ORF">RSA3_14510</name>
</gene>
<dbReference type="Gene3D" id="3.90.1150.200">
    <property type="match status" value="1"/>
</dbReference>
<organism evidence="2 3">
    <name type="scientific">Microbacterium testaceum</name>
    <name type="common">Aureobacterium testaceum</name>
    <name type="synonym">Brevibacterium testaceum</name>
    <dbReference type="NCBI Taxonomy" id="2033"/>
    <lineage>
        <taxon>Bacteria</taxon>
        <taxon>Bacillati</taxon>
        <taxon>Actinomycetota</taxon>
        <taxon>Actinomycetes</taxon>
        <taxon>Micrococcales</taxon>
        <taxon>Microbacteriaceae</taxon>
        <taxon>Microbacterium</taxon>
    </lineage>
</organism>
<reference evidence="2 3" key="1">
    <citation type="journal article" date="2016" name="Front. Microbiol.">
        <title>Genomic Resource of Rice Seed Associated Bacteria.</title>
        <authorList>
            <person name="Midha S."/>
            <person name="Bansal K."/>
            <person name="Sharma S."/>
            <person name="Kumar N."/>
            <person name="Patil P.P."/>
            <person name="Chaudhry V."/>
            <person name="Patil P.B."/>
        </authorList>
    </citation>
    <scope>NUCLEOTIDE SEQUENCE [LARGE SCALE GENOMIC DNA]</scope>
    <source>
        <strain evidence="2 3">RSA3</strain>
    </source>
</reference>
<dbReference type="EMBL" id="LDRV01000094">
    <property type="protein sequence ID" value="KTS09001.1"/>
    <property type="molecule type" value="Genomic_DNA"/>
</dbReference>
<evidence type="ECO:0000259" key="1">
    <source>
        <dbReference type="Pfam" id="PF08818"/>
    </source>
</evidence>
<dbReference type="AlphaFoldDB" id="A0A147F4M3"/>
<dbReference type="RefSeq" id="WP_058614830.1">
    <property type="nucleotide sequence ID" value="NZ_LDRV01000094.1"/>
</dbReference>
<evidence type="ECO:0000313" key="2">
    <source>
        <dbReference type="EMBL" id="KTS09001.1"/>
    </source>
</evidence>
<feature type="domain" description="YdhG-like" evidence="1">
    <location>
        <begin position="19"/>
        <end position="111"/>
    </location>
</feature>
<sequence>MATLQIDAFVRDLPEPWPRDPAQRVIGAIREGGPFEESIKWGNPFFALDGRAVVKMFVARDWINVFFYRGADLEDPNNLLAEDGRSSMRRMRVLRDEPFHYELLAQLTRQAAALEIA</sequence>
<accession>A0A147F4M3</accession>
<comment type="caution">
    <text evidence="2">The sequence shown here is derived from an EMBL/GenBank/DDBJ whole genome shotgun (WGS) entry which is preliminary data.</text>
</comment>
<dbReference type="InterPro" id="IPR014922">
    <property type="entry name" value="YdhG-like"/>
</dbReference>